<dbReference type="InterPro" id="IPR057135">
    <property type="entry name" value="At4g27190-like_LRR"/>
</dbReference>
<dbReference type="Gramene" id="PRQ21218">
    <property type="protein sequence ID" value="PRQ21218"/>
    <property type="gene ID" value="RchiOBHm_Chr7g0236761"/>
</dbReference>
<feature type="coiled-coil region" evidence="2">
    <location>
        <begin position="786"/>
        <end position="820"/>
    </location>
</feature>
<keyword evidence="6" id="KW-1185">Reference proteome</keyword>
<organism evidence="5 6">
    <name type="scientific">Rosa chinensis</name>
    <name type="common">China rose</name>
    <dbReference type="NCBI Taxonomy" id="74649"/>
    <lineage>
        <taxon>Eukaryota</taxon>
        <taxon>Viridiplantae</taxon>
        <taxon>Streptophyta</taxon>
        <taxon>Embryophyta</taxon>
        <taxon>Tracheophyta</taxon>
        <taxon>Spermatophyta</taxon>
        <taxon>Magnoliopsida</taxon>
        <taxon>eudicotyledons</taxon>
        <taxon>Gunneridae</taxon>
        <taxon>Pentapetalae</taxon>
        <taxon>rosids</taxon>
        <taxon>fabids</taxon>
        <taxon>Rosales</taxon>
        <taxon>Rosaceae</taxon>
        <taxon>Rosoideae</taxon>
        <taxon>Rosoideae incertae sedis</taxon>
        <taxon>Rosa</taxon>
    </lineage>
</organism>
<reference evidence="5 6" key="1">
    <citation type="journal article" date="2018" name="Nat. Genet.">
        <title>The Rosa genome provides new insights in the design of modern roses.</title>
        <authorList>
            <person name="Bendahmane M."/>
        </authorList>
    </citation>
    <scope>NUCLEOTIDE SEQUENCE [LARGE SCALE GENOMIC DNA]</scope>
    <source>
        <strain evidence="6">cv. Old Blush</strain>
    </source>
</reference>
<dbReference type="Gene3D" id="3.80.10.10">
    <property type="entry name" value="Ribonuclease Inhibitor"/>
    <property type="match status" value="3"/>
</dbReference>
<comment type="caution">
    <text evidence="5">The sequence shown here is derived from an EMBL/GenBank/DDBJ whole genome shotgun (WGS) entry which is preliminary data.</text>
</comment>
<proteinExistence type="predicted"/>
<keyword evidence="1" id="KW-0611">Plant defense</keyword>
<feature type="domain" description="Disease resistance protein At4g27190-like leucine-rich repeats" evidence="4">
    <location>
        <begin position="608"/>
        <end position="715"/>
    </location>
</feature>
<evidence type="ECO:0000256" key="2">
    <source>
        <dbReference type="SAM" id="Coils"/>
    </source>
</evidence>
<evidence type="ECO:0000256" key="3">
    <source>
        <dbReference type="SAM" id="MobiDB-lite"/>
    </source>
</evidence>
<name>A0A2P6PH43_ROSCH</name>
<feature type="domain" description="Disease resistance protein At4g27190-like leucine-rich repeats" evidence="4">
    <location>
        <begin position="222"/>
        <end position="322"/>
    </location>
</feature>
<dbReference type="Proteomes" id="UP000238479">
    <property type="component" value="Chromosome 7"/>
</dbReference>
<protein>
    <submittedName>
        <fullName evidence="5">Putative leucine-rich repeat domain, L domain-containing protein</fullName>
    </submittedName>
</protein>
<accession>A0A2P6PH43</accession>
<feature type="domain" description="Disease resistance protein At4g27190-like leucine-rich repeats" evidence="4">
    <location>
        <begin position="78"/>
        <end position="185"/>
    </location>
</feature>
<dbReference type="PANTHER" id="PTHR33463">
    <property type="entry name" value="NB-ARC DOMAIN-CONTAINING PROTEIN-RELATED"/>
    <property type="match status" value="1"/>
</dbReference>
<feature type="region of interest" description="Disordered" evidence="3">
    <location>
        <begin position="739"/>
        <end position="770"/>
    </location>
</feature>
<feature type="domain" description="Disease resistance protein At4g27190-like leucine-rich repeats" evidence="4">
    <location>
        <begin position="361"/>
        <end position="428"/>
    </location>
</feature>
<keyword evidence="2" id="KW-0175">Coiled coil</keyword>
<evidence type="ECO:0000313" key="5">
    <source>
        <dbReference type="EMBL" id="PRQ21218.1"/>
    </source>
</evidence>
<dbReference type="InterPro" id="IPR050905">
    <property type="entry name" value="Plant_NBS-LRR"/>
</dbReference>
<gene>
    <name evidence="5" type="ORF">RchiOBHm_Chr7g0236761</name>
</gene>
<dbReference type="InterPro" id="IPR032675">
    <property type="entry name" value="LRR_dom_sf"/>
</dbReference>
<dbReference type="Pfam" id="PF23247">
    <property type="entry name" value="LRR_RPS2"/>
    <property type="match status" value="4"/>
</dbReference>
<sequence>MDYMFYKREDLKLNELPNITRFCSGSIEKLDTEGWIKLGEYNAAMNRNTNEIEKTHSEENLDITSELINIQYFLFDLKDVFPKLTTLTVHERDRLSFLFTISMAKSLVELKHLEISTCEIIEEIVSSTSEYCQENMENMFPKLEELKLNKLPNLTRFCSGSYIQLLSLEKLDIQGCTKLGAFISDNIAMSGKNTRIYKEIEEKDSEGNNTLNTVQYFLYDEKMGLPNLKSLVVHRCDGLRFLSSMARSLVQLKHLEISEFQIMEVVLTEVYSEENKDNMFPKLEQLKLNDLPFLDRFCSGSYVEFASLEGLHLEQCTKLETFICNPLSNSIASSKEVEERNRDQNIETVVPCLLFDKKVGFPKLERLTIIGLPKLKTIWHTQLAPDSFCGLRDVTVQHCNSLKYIFPGSLIADVFNQRLQNLTVEECGVEEIISQGGGLEDQFVFPNLISLEFKSLFQLKRFYPRMLAFSWPLLKTLVLLDCPKVDIFAAEFAGLQKTHDLRSLDTPAAKLLTPTKQSSILINENSFPKLEDLTLVPMDIWYGRPISAVCCEKAVFAGISNRHRDGSLPHLRTLRLHGMDMRLWKKTKPAGQNSPRLEILEVKFCRLNNLELSSLSFQNLTILEVTFCWRLQYLTTYSVARGLRQLKKLKVDECKSMKQILASEGIGEDDSNCEIVFSKLQHLELSDLTSLERFCSRNCTVKVPTLETVEVNWCSIKLKVSSSGILVVDSNMHLDVQKSHSSKEAFNTTESTCSSEKTQKQPVTNSSEEAEHIEFNARELHDDSLIERLKEEFRASKADIRRLEEELRAEKAERRDHSALL</sequence>
<dbReference type="EMBL" id="PDCK01000045">
    <property type="protein sequence ID" value="PRQ21218.1"/>
    <property type="molecule type" value="Genomic_DNA"/>
</dbReference>
<feature type="compositionally biased region" description="Polar residues" evidence="3">
    <location>
        <begin position="744"/>
        <end position="767"/>
    </location>
</feature>
<dbReference type="SUPFAM" id="SSF52047">
    <property type="entry name" value="RNI-like"/>
    <property type="match status" value="2"/>
</dbReference>
<evidence type="ECO:0000256" key="1">
    <source>
        <dbReference type="ARBA" id="ARBA00022821"/>
    </source>
</evidence>
<evidence type="ECO:0000259" key="4">
    <source>
        <dbReference type="Pfam" id="PF23247"/>
    </source>
</evidence>
<dbReference type="AlphaFoldDB" id="A0A2P6PH43"/>
<dbReference type="PANTHER" id="PTHR33463:SF209">
    <property type="entry name" value="DISEASE RESISTANCE PROTEIN RPS2-LIKE"/>
    <property type="match status" value="1"/>
</dbReference>
<dbReference type="OMA" id="YECHKVE"/>
<dbReference type="OrthoDB" id="1165828at2759"/>
<evidence type="ECO:0000313" key="6">
    <source>
        <dbReference type="Proteomes" id="UP000238479"/>
    </source>
</evidence>